<dbReference type="PROSITE" id="PS00036">
    <property type="entry name" value="BZIP_BASIC"/>
    <property type="match status" value="1"/>
</dbReference>
<reference evidence="2 3" key="1">
    <citation type="journal article" date="2024" name="Nat. Commun.">
        <title>Phylogenomics reveals the evolutionary origins of lichenization in chlorophyte algae.</title>
        <authorList>
            <person name="Puginier C."/>
            <person name="Libourel C."/>
            <person name="Otte J."/>
            <person name="Skaloud P."/>
            <person name="Haon M."/>
            <person name="Grisel S."/>
            <person name="Petersen M."/>
            <person name="Berrin J.G."/>
            <person name="Delaux P.M."/>
            <person name="Dal Grande F."/>
            <person name="Keller J."/>
        </authorList>
    </citation>
    <scope>NUCLEOTIDE SEQUENCE [LARGE SCALE GENOMIC DNA]</scope>
    <source>
        <strain evidence="2 3">SAG 2145</strain>
    </source>
</reference>
<accession>A0AAW1SG69</accession>
<comment type="caution">
    <text evidence="2">The sequence shown here is derived from an EMBL/GenBank/DDBJ whole genome shotgun (WGS) entry which is preliminary data.</text>
</comment>
<evidence type="ECO:0000259" key="1">
    <source>
        <dbReference type="PROSITE" id="PS00036"/>
    </source>
</evidence>
<evidence type="ECO:0000313" key="3">
    <source>
        <dbReference type="Proteomes" id="UP001438707"/>
    </source>
</evidence>
<gene>
    <name evidence="2" type="ORF">WJX74_008784</name>
</gene>
<feature type="domain" description="BZIP" evidence="1">
    <location>
        <begin position="137"/>
        <end position="151"/>
    </location>
</feature>
<name>A0AAW1SG69_9CHLO</name>
<evidence type="ECO:0000313" key="2">
    <source>
        <dbReference type="EMBL" id="KAK9844930.1"/>
    </source>
</evidence>
<dbReference type="EMBL" id="JALJOS010000001">
    <property type="protein sequence ID" value="KAK9844930.1"/>
    <property type="molecule type" value="Genomic_DNA"/>
</dbReference>
<protein>
    <recommendedName>
        <fullName evidence="1">BZIP domain-containing protein</fullName>
    </recommendedName>
</protein>
<dbReference type="CDD" id="cd14686">
    <property type="entry name" value="bZIP"/>
    <property type="match status" value="1"/>
</dbReference>
<sequence length="495" mass="55263">MRSQLLAVESIFTLLERGIRWSKSSLARLQWRAAFPAQVASRQQALPWPALCRLAQGPSRSSWKPRTPGTLDYSAREVVFKVAASFSDSASLSLTTSSLETAQPAMHRQDFVLSDTEQLAQHAQQEALLYQSTDAQRRERNRVAQAASRQRKRLKLAADTEALQQSADRIRVLEQQIVALKTGRAMPVAEGSPHQPASFEALRTEQMTLQSGQTQFQGLMADLRHAQRDGHSRPAGIAQQASFSLMCNLNEQRHLPHHSRRSARRLCIETLRMHSGWKEALPMSLAGLYDALLSGDLDVPVRLAYRHDDLSISLRKLSQLSGEQIAAMITEPTACLAYAAQYSQDESSPQGRKFAAMCGESACLGAMLTEVSTPYLLSHMSQHMYHNHDPRAPRPQDNAPLMQLAGKIDRGQQLETKHLWDTYRLDIGPLVAEQASLQHDLQSSGGHQAVGWDMAPGVIAAALDKAADLEHSLMQQQERFLFMLSRFVFQGFWLR</sequence>
<dbReference type="GO" id="GO:0003700">
    <property type="term" value="F:DNA-binding transcription factor activity"/>
    <property type="evidence" value="ECO:0007669"/>
    <property type="project" value="InterPro"/>
</dbReference>
<dbReference type="Proteomes" id="UP001438707">
    <property type="component" value="Unassembled WGS sequence"/>
</dbReference>
<keyword evidence="3" id="KW-1185">Reference proteome</keyword>
<proteinExistence type="predicted"/>
<dbReference type="AlphaFoldDB" id="A0AAW1SG69"/>
<organism evidence="2 3">
    <name type="scientific">Apatococcus lobatus</name>
    <dbReference type="NCBI Taxonomy" id="904363"/>
    <lineage>
        <taxon>Eukaryota</taxon>
        <taxon>Viridiplantae</taxon>
        <taxon>Chlorophyta</taxon>
        <taxon>core chlorophytes</taxon>
        <taxon>Trebouxiophyceae</taxon>
        <taxon>Chlorellales</taxon>
        <taxon>Chlorellaceae</taxon>
        <taxon>Apatococcus</taxon>
    </lineage>
</organism>
<dbReference type="InterPro" id="IPR004827">
    <property type="entry name" value="bZIP"/>
</dbReference>